<evidence type="ECO:0000256" key="8">
    <source>
        <dbReference type="ARBA" id="ARBA00023004"/>
    </source>
</evidence>
<keyword evidence="13" id="KW-1185">Reference proteome</keyword>
<dbReference type="InterPro" id="IPR004329">
    <property type="entry name" value="CcmE"/>
</dbReference>
<dbReference type="InterPro" id="IPR036127">
    <property type="entry name" value="CcmE-like_sf"/>
</dbReference>
<dbReference type="Pfam" id="PF03100">
    <property type="entry name" value="CcmE"/>
    <property type="match status" value="1"/>
</dbReference>
<evidence type="ECO:0000256" key="2">
    <source>
        <dbReference type="ARBA" id="ARBA00022617"/>
    </source>
</evidence>
<keyword evidence="5" id="KW-0201">Cytochrome c-type biogenesis</keyword>
<accession>A0A1R1L8M2</accession>
<keyword evidence="7 11" id="KW-1133">Transmembrane helix</keyword>
<evidence type="ECO:0000256" key="6">
    <source>
        <dbReference type="ARBA" id="ARBA00022968"/>
    </source>
</evidence>
<evidence type="ECO:0000256" key="1">
    <source>
        <dbReference type="ARBA" id="ARBA00004370"/>
    </source>
</evidence>
<feature type="binding site" description="axial binding residue" evidence="10">
    <location>
        <position position="123"/>
    </location>
    <ligand>
        <name>heme</name>
        <dbReference type="ChEBI" id="CHEBI:30413"/>
    </ligand>
    <ligandPart>
        <name>Fe</name>
        <dbReference type="ChEBI" id="CHEBI:18248"/>
    </ligandPart>
</feature>
<dbReference type="STRING" id="554083.BKD30_10660"/>
<keyword evidence="9 11" id="KW-0472">Membrane</keyword>
<dbReference type="AlphaFoldDB" id="A0A1R1L8M2"/>
<dbReference type="Gene3D" id="2.40.50.140">
    <property type="entry name" value="Nucleic acid-binding proteins"/>
    <property type="match status" value="1"/>
</dbReference>
<dbReference type="OrthoDB" id="9793584at2"/>
<dbReference type="GO" id="GO:0017004">
    <property type="term" value="P:cytochrome complex assembly"/>
    <property type="evidence" value="ECO:0007669"/>
    <property type="project" value="UniProtKB-KW"/>
</dbReference>
<dbReference type="GO" id="GO:0017003">
    <property type="term" value="P:protein-heme linkage"/>
    <property type="evidence" value="ECO:0007669"/>
    <property type="project" value="InterPro"/>
</dbReference>
<dbReference type="EMBL" id="MRDE01000068">
    <property type="protein sequence ID" value="OMH23829.1"/>
    <property type="molecule type" value="Genomic_DNA"/>
</dbReference>
<evidence type="ECO:0000313" key="13">
    <source>
        <dbReference type="Proteomes" id="UP000187085"/>
    </source>
</evidence>
<dbReference type="SUPFAM" id="SSF82093">
    <property type="entry name" value="Heme chaperone CcmE"/>
    <property type="match status" value="1"/>
</dbReference>
<dbReference type="RefSeq" id="WP_076704539.1">
    <property type="nucleotide sequence ID" value="NZ_MRDE01000068.1"/>
</dbReference>
<evidence type="ECO:0000256" key="5">
    <source>
        <dbReference type="ARBA" id="ARBA00022748"/>
    </source>
</evidence>
<proteinExistence type="predicted"/>
<name>A0A1R1L8M2_9MICC</name>
<dbReference type="GO" id="GO:0020037">
    <property type="term" value="F:heme binding"/>
    <property type="evidence" value="ECO:0007669"/>
    <property type="project" value="InterPro"/>
</dbReference>
<keyword evidence="4 10" id="KW-0479">Metal-binding</keyword>
<dbReference type="GO" id="GO:0005886">
    <property type="term" value="C:plasma membrane"/>
    <property type="evidence" value="ECO:0007669"/>
    <property type="project" value="InterPro"/>
</dbReference>
<keyword evidence="8 10" id="KW-0408">Iron</keyword>
<dbReference type="PANTHER" id="PTHR34128:SF2">
    <property type="entry name" value="CYTOCHROME C-TYPE BIOGENESIS PROTEIN CCME HOMOLOG, MITOCHONDRIAL"/>
    <property type="match status" value="1"/>
</dbReference>
<gene>
    <name evidence="12" type="ORF">BKD30_10660</name>
</gene>
<keyword evidence="3 11" id="KW-0812">Transmembrane</keyword>
<evidence type="ECO:0000256" key="4">
    <source>
        <dbReference type="ARBA" id="ARBA00022723"/>
    </source>
</evidence>
<feature type="transmembrane region" description="Helical" evidence="11">
    <location>
        <begin position="6"/>
        <end position="24"/>
    </location>
</feature>
<evidence type="ECO:0000256" key="10">
    <source>
        <dbReference type="PIRSR" id="PIRSR604329-50"/>
    </source>
</evidence>
<comment type="subcellular location">
    <subcellularLocation>
        <location evidence="1">Membrane</location>
    </subcellularLocation>
</comment>
<evidence type="ECO:0000256" key="9">
    <source>
        <dbReference type="ARBA" id="ARBA00023136"/>
    </source>
</evidence>
<keyword evidence="6" id="KW-0735">Signal-anchor</keyword>
<protein>
    <submittedName>
        <fullName evidence="12">Cytochrome C biogenesis protein</fullName>
    </submittedName>
</protein>
<reference evidence="12 13" key="1">
    <citation type="submission" date="2016-12" db="EMBL/GenBank/DDBJ databases">
        <title>Draft genome of Tersicoccus phoenicis 1P05MA.</title>
        <authorList>
            <person name="Nakajima Y."/>
            <person name="Yoshizawa S."/>
            <person name="Nakamura K."/>
            <person name="Ogura Y."/>
            <person name="Hayashi T."/>
            <person name="Kogure K."/>
        </authorList>
    </citation>
    <scope>NUCLEOTIDE SEQUENCE [LARGE SCALE GENOMIC DNA]</scope>
    <source>
        <strain evidence="12 13">1p05MA</strain>
    </source>
</reference>
<organism evidence="12 13">
    <name type="scientific">Tersicoccus phoenicis</name>
    <dbReference type="NCBI Taxonomy" id="554083"/>
    <lineage>
        <taxon>Bacteria</taxon>
        <taxon>Bacillati</taxon>
        <taxon>Actinomycetota</taxon>
        <taxon>Actinomycetes</taxon>
        <taxon>Micrococcales</taxon>
        <taxon>Micrococcaceae</taxon>
        <taxon>Tersicoccus</taxon>
    </lineage>
</organism>
<evidence type="ECO:0000256" key="3">
    <source>
        <dbReference type="ARBA" id="ARBA00022692"/>
    </source>
</evidence>
<feature type="binding site" description="covalent" evidence="10">
    <location>
        <position position="119"/>
    </location>
    <ligand>
        <name>heme</name>
        <dbReference type="ChEBI" id="CHEBI:30413"/>
    </ligand>
</feature>
<dbReference type="PANTHER" id="PTHR34128">
    <property type="entry name" value="CYTOCHROME C-TYPE BIOGENESIS PROTEIN CCME HOMOLOG, MITOCHONDRIAL"/>
    <property type="match status" value="1"/>
</dbReference>
<dbReference type="GO" id="GO:0046872">
    <property type="term" value="F:metal ion binding"/>
    <property type="evidence" value="ECO:0007669"/>
    <property type="project" value="UniProtKB-KW"/>
</dbReference>
<comment type="caution">
    <text evidence="12">The sequence shown here is derived from an EMBL/GenBank/DDBJ whole genome shotgun (WGS) entry which is preliminary data.</text>
</comment>
<evidence type="ECO:0000256" key="11">
    <source>
        <dbReference type="SAM" id="Phobius"/>
    </source>
</evidence>
<evidence type="ECO:0000256" key="7">
    <source>
        <dbReference type="ARBA" id="ARBA00022989"/>
    </source>
</evidence>
<dbReference type="InterPro" id="IPR012340">
    <property type="entry name" value="NA-bd_OB-fold"/>
</dbReference>
<keyword evidence="2 10" id="KW-0349">Heme</keyword>
<evidence type="ECO:0000313" key="12">
    <source>
        <dbReference type="EMBL" id="OMH23829.1"/>
    </source>
</evidence>
<dbReference type="Proteomes" id="UP000187085">
    <property type="component" value="Unassembled WGS sequence"/>
</dbReference>
<sequence length="139" mass="14872">MKYRTIVIPVIGVIGVLTGSLLFGNLNQNLVYYLVPSEAVAQSSDRGPDQRFRLGGLVQKGSVVRTQGTVKFTLTDAKATVPVVYKGVPGQLFAAGIGAVVEGQWRGDTFYADTMLVKHDQNYRVGEPDSASSPGEVTP</sequence>